<protein>
    <submittedName>
        <fullName evidence="1">Uncharacterized protein</fullName>
    </submittedName>
</protein>
<dbReference type="AlphaFoldDB" id="A0A4U9DAF5"/>
<evidence type="ECO:0000313" key="1">
    <source>
        <dbReference type="EMBL" id="VTN12943.1"/>
    </source>
</evidence>
<dbReference type="Proteomes" id="UP000339249">
    <property type="component" value="Unassembled WGS sequence"/>
</dbReference>
<accession>A0A4U9DAF5</accession>
<organism evidence="1 2">
    <name type="scientific">Raoultella terrigena</name>
    <name type="common">Klebsiella terrigena</name>
    <dbReference type="NCBI Taxonomy" id="577"/>
    <lineage>
        <taxon>Bacteria</taxon>
        <taxon>Pseudomonadati</taxon>
        <taxon>Pseudomonadota</taxon>
        <taxon>Gammaproteobacteria</taxon>
        <taxon>Enterobacterales</taxon>
        <taxon>Enterobacteriaceae</taxon>
        <taxon>Klebsiella/Raoultella group</taxon>
        <taxon>Raoultella</taxon>
    </lineage>
</organism>
<proteinExistence type="predicted"/>
<sequence length="59" mass="6447">MHANGQRAQLGAFKDKIQLLVRQLEILARGHLELNQAHVVMAGDDPRSGPGGQNAFNTR</sequence>
<name>A0A4U9DAF5_RAOTE</name>
<gene>
    <name evidence="1" type="ORF">NCTC9185_04940</name>
</gene>
<reference evidence="1 2" key="1">
    <citation type="submission" date="2019-04" db="EMBL/GenBank/DDBJ databases">
        <authorList>
            <consortium name="Pathogen Informatics"/>
        </authorList>
    </citation>
    <scope>NUCLEOTIDE SEQUENCE [LARGE SCALE GENOMIC DNA]</scope>
    <source>
        <strain evidence="1 2">NCTC9185</strain>
    </source>
</reference>
<evidence type="ECO:0000313" key="2">
    <source>
        <dbReference type="Proteomes" id="UP000339249"/>
    </source>
</evidence>
<dbReference type="EMBL" id="CABDVU010000001">
    <property type="protein sequence ID" value="VTN12943.1"/>
    <property type="molecule type" value="Genomic_DNA"/>
</dbReference>